<evidence type="ECO:0000313" key="2">
    <source>
        <dbReference type="EMBL" id="RDX88225.1"/>
    </source>
</evidence>
<dbReference type="Pfam" id="PF07727">
    <property type="entry name" value="RVT_2"/>
    <property type="match status" value="1"/>
</dbReference>
<reference evidence="2" key="1">
    <citation type="submission" date="2018-05" db="EMBL/GenBank/DDBJ databases">
        <title>Draft genome of Mucuna pruriens seed.</title>
        <authorList>
            <person name="Nnadi N.E."/>
            <person name="Vos R."/>
            <person name="Hasami M.H."/>
            <person name="Devisetty U.K."/>
            <person name="Aguiy J.C."/>
        </authorList>
    </citation>
    <scope>NUCLEOTIDE SEQUENCE [LARGE SCALE GENOMIC DNA]</scope>
    <source>
        <strain evidence="2">JCA_2017</strain>
    </source>
</reference>
<gene>
    <name evidence="2" type="primary">GIP</name>
    <name evidence="2" type="ORF">CR513_30212</name>
</gene>
<comment type="caution">
    <text evidence="2">The sequence shown here is derived from an EMBL/GenBank/DDBJ whole genome shotgun (WGS) entry which is preliminary data.</text>
</comment>
<dbReference type="STRING" id="157652.A0A371GCF2"/>
<feature type="non-terminal residue" evidence="2">
    <location>
        <position position="315"/>
    </location>
</feature>
<name>A0A371GCF2_MUCPR</name>
<evidence type="ECO:0000259" key="1">
    <source>
        <dbReference type="Pfam" id="PF07727"/>
    </source>
</evidence>
<accession>A0A371GCF2</accession>
<dbReference type="EMBL" id="QJKJ01006010">
    <property type="protein sequence ID" value="RDX88225.1"/>
    <property type="molecule type" value="Genomic_DNA"/>
</dbReference>
<dbReference type="AlphaFoldDB" id="A0A371GCF2"/>
<evidence type="ECO:0000313" key="3">
    <source>
        <dbReference type="Proteomes" id="UP000257109"/>
    </source>
</evidence>
<feature type="non-terminal residue" evidence="2">
    <location>
        <position position="1"/>
    </location>
</feature>
<dbReference type="InterPro" id="IPR013103">
    <property type="entry name" value="RVT_2"/>
</dbReference>
<protein>
    <submittedName>
        <fullName evidence="2">Copia protein</fullName>
    </submittedName>
</protein>
<organism evidence="2 3">
    <name type="scientific">Mucuna pruriens</name>
    <name type="common">Velvet bean</name>
    <name type="synonym">Dolichos pruriens</name>
    <dbReference type="NCBI Taxonomy" id="157652"/>
    <lineage>
        <taxon>Eukaryota</taxon>
        <taxon>Viridiplantae</taxon>
        <taxon>Streptophyta</taxon>
        <taxon>Embryophyta</taxon>
        <taxon>Tracheophyta</taxon>
        <taxon>Spermatophyta</taxon>
        <taxon>Magnoliopsida</taxon>
        <taxon>eudicotyledons</taxon>
        <taxon>Gunneridae</taxon>
        <taxon>Pentapetalae</taxon>
        <taxon>rosids</taxon>
        <taxon>fabids</taxon>
        <taxon>Fabales</taxon>
        <taxon>Fabaceae</taxon>
        <taxon>Papilionoideae</taxon>
        <taxon>50 kb inversion clade</taxon>
        <taxon>NPAAA clade</taxon>
        <taxon>indigoferoid/millettioid clade</taxon>
        <taxon>Phaseoleae</taxon>
        <taxon>Mucuna</taxon>
    </lineage>
</organism>
<proteinExistence type="predicted"/>
<feature type="domain" description="Reverse transcriptase Ty1/copia-type" evidence="1">
    <location>
        <begin position="85"/>
        <end position="188"/>
    </location>
</feature>
<dbReference type="Proteomes" id="UP000257109">
    <property type="component" value="Unassembled WGS sequence"/>
</dbReference>
<keyword evidence="3" id="KW-1185">Reference proteome</keyword>
<sequence length="315" mass="37122">MEEELHQFTRNYVLKLVPKPDHNNIIRARWMNKARLITQGYNQHEGINFTKDFAHVARLEVTRILLTSATYKNINSLFGRGERNTKHLDHALYGPKQAPRAWYERLNNFLISYGFSIGKVDKTCFRKEGNKDFIIVQIYVNDIIFGATNEHLCKNFFGLMQSEFEMSMMGELKFFLRLQVKQENKVYKGAFEEVYDQDAKLMSTLMHLSIALLRDEGKPVDQMIYKDPTKSHLKDVKRIFKYLVHTTNLSLIYKKNQDFRLVRCCDVDYARDKIERKSVEDVTLVDHVQYHGQIQIINGLTFAQNLFMRNDLFSL</sequence>